<accession>A0A8X7BCH8</accession>
<protein>
    <submittedName>
        <fullName evidence="1">Uncharacterized protein</fullName>
    </submittedName>
</protein>
<proteinExistence type="predicted"/>
<reference evidence="1" key="1">
    <citation type="submission" date="2020-08" db="EMBL/GenBank/DDBJ databases">
        <title>Multicomponent nature underlies the extraordinary mechanical properties of spider dragline silk.</title>
        <authorList>
            <person name="Kono N."/>
            <person name="Nakamura H."/>
            <person name="Mori M."/>
            <person name="Yoshida Y."/>
            <person name="Ohtoshi R."/>
            <person name="Malay A.D."/>
            <person name="Moran D.A.P."/>
            <person name="Tomita M."/>
            <person name="Numata K."/>
            <person name="Arakawa K."/>
        </authorList>
    </citation>
    <scope>NUCLEOTIDE SEQUENCE</scope>
</reference>
<dbReference type="EMBL" id="BMAU01021371">
    <property type="protein sequence ID" value="GFY25502.1"/>
    <property type="molecule type" value="Genomic_DNA"/>
</dbReference>
<dbReference type="AlphaFoldDB" id="A0A8X7BCH8"/>
<comment type="caution">
    <text evidence="1">The sequence shown here is derived from an EMBL/GenBank/DDBJ whole genome shotgun (WGS) entry which is preliminary data.</text>
</comment>
<sequence>MVRISPHCHLEFQNASRVRYNILKLRHLRPYIRMLFQVVCVNPTQPALQRNPYSCRTLKLRLKLTRLPVQDNWQPRHFEPRYNDEDAIPPGIVLFKHQHHEEFESQQI</sequence>
<name>A0A8X7BCH8_TRICX</name>
<evidence type="ECO:0000313" key="2">
    <source>
        <dbReference type="Proteomes" id="UP000887159"/>
    </source>
</evidence>
<evidence type="ECO:0000313" key="1">
    <source>
        <dbReference type="EMBL" id="GFY25502.1"/>
    </source>
</evidence>
<keyword evidence="2" id="KW-1185">Reference proteome</keyword>
<dbReference type="Proteomes" id="UP000887159">
    <property type="component" value="Unassembled WGS sequence"/>
</dbReference>
<gene>
    <name evidence="1" type="ORF">TNCV_2486221</name>
</gene>
<organism evidence="1 2">
    <name type="scientific">Trichonephila clavipes</name>
    <name type="common">Golden silk orbweaver</name>
    <name type="synonym">Nephila clavipes</name>
    <dbReference type="NCBI Taxonomy" id="2585209"/>
    <lineage>
        <taxon>Eukaryota</taxon>
        <taxon>Metazoa</taxon>
        <taxon>Ecdysozoa</taxon>
        <taxon>Arthropoda</taxon>
        <taxon>Chelicerata</taxon>
        <taxon>Arachnida</taxon>
        <taxon>Araneae</taxon>
        <taxon>Araneomorphae</taxon>
        <taxon>Entelegynae</taxon>
        <taxon>Araneoidea</taxon>
        <taxon>Nephilidae</taxon>
        <taxon>Trichonephila</taxon>
    </lineage>
</organism>